<dbReference type="Gene3D" id="3.30.420.310">
    <property type="entry name" value="2-keto-3-deoxy-galactonokinase, C-terminal domain"/>
    <property type="match status" value="1"/>
</dbReference>
<accession>A0ABV7RG78</accession>
<reference evidence="2" key="1">
    <citation type="journal article" date="2019" name="Int. J. Syst. Evol. Microbiol.">
        <title>The Global Catalogue of Microorganisms (GCM) 10K type strain sequencing project: providing services to taxonomists for standard genome sequencing and annotation.</title>
        <authorList>
            <consortium name="The Broad Institute Genomics Platform"/>
            <consortium name="The Broad Institute Genome Sequencing Center for Infectious Disease"/>
            <person name="Wu L."/>
            <person name="Ma J."/>
        </authorList>
    </citation>
    <scope>NUCLEOTIDE SEQUENCE [LARGE SCALE GENOMIC DNA]</scope>
    <source>
        <strain evidence="2">KCTC 42742</strain>
    </source>
</reference>
<dbReference type="InterPro" id="IPR042257">
    <property type="entry name" value="DGOK_C"/>
</dbReference>
<gene>
    <name evidence="1" type="ORF">ACFOLG_13975</name>
</gene>
<organism evidence="1 2">
    <name type="scientific">Vogesella facilis</name>
    <dbReference type="NCBI Taxonomy" id="1655232"/>
    <lineage>
        <taxon>Bacteria</taxon>
        <taxon>Pseudomonadati</taxon>
        <taxon>Pseudomonadota</taxon>
        <taxon>Betaproteobacteria</taxon>
        <taxon>Neisseriales</taxon>
        <taxon>Chromobacteriaceae</taxon>
        <taxon>Vogesella</taxon>
    </lineage>
</organism>
<evidence type="ECO:0000313" key="2">
    <source>
        <dbReference type="Proteomes" id="UP001595741"/>
    </source>
</evidence>
<proteinExistence type="predicted"/>
<evidence type="ECO:0000313" key="1">
    <source>
        <dbReference type="EMBL" id="MFC3533289.1"/>
    </source>
</evidence>
<dbReference type="Gene3D" id="3.30.420.300">
    <property type="entry name" value="2-keto-3-deoxy-galactonokinase, substrate binding domain"/>
    <property type="match status" value="1"/>
</dbReference>
<dbReference type="EMBL" id="JBHRXN010000032">
    <property type="protein sequence ID" value="MFC3533289.1"/>
    <property type="molecule type" value="Genomic_DNA"/>
</dbReference>
<dbReference type="RefSeq" id="WP_386092890.1">
    <property type="nucleotide sequence ID" value="NZ_JBHRXN010000032.1"/>
</dbReference>
<dbReference type="InterPro" id="IPR042258">
    <property type="entry name" value="DGOK_N"/>
</dbReference>
<name>A0ABV7RG78_9NEIS</name>
<comment type="caution">
    <text evidence="1">The sequence shown here is derived from an EMBL/GenBank/DDBJ whole genome shotgun (WGS) entry which is preliminary data.</text>
</comment>
<dbReference type="Proteomes" id="UP001595741">
    <property type="component" value="Unassembled WGS sequence"/>
</dbReference>
<sequence>MSLPPPVTTPALIGLDWGSTQVRAFLFGQHGALLDSMQAPLGVSHHPGAAGVATVQAWLAAWLQAHPTVPMLACGMAGSQQGWQTVPYLPTPLPLAALGQHLTRLDAPLNAWRRDVYLVPGVSHHGAGDGFRDVMRGEETQLAGLATAYPELEAPELILTPGTHNKWLRLQGGQLLALATCMTGELYALLREHSLLAPLLADGDFDADSFLAGVAAARERGDWLHQLFGVRARGVQQQLPPAALNDWLSGLLIGYEIHGALAAGGSVARCGLIGSPALTRRYATALQHLGIASVSLDGERAASAGLWCIASQAGLCRQPAANLGLET</sequence>
<keyword evidence="2" id="KW-1185">Reference proteome</keyword>
<dbReference type="InterPro" id="IPR007729">
    <property type="entry name" value="DGOK"/>
</dbReference>
<protein>
    <submittedName>
        <fullName evidence="1">2-dehydro-3-deoxygalactonokinase</fullName>
    </submittedName>
</protein>
<dbReference type="CDD" id="cd24012">
    <property type="entry name" value="ASKHA_NBD_KDGal-kinase"/>
    <property type="match status" value="1"/>
</dbReference>
<dbReference type="SUPFAM" id="SSF53067">
    <property type="entry name" value="Actin-like ATPase domain"/>
    <property type="match status" value="1"/>
</dbReference>
<dbReference type="InterPro" id="IPR043129">
    <property type="entry name" value="ATPase_NBD"/>
</dbReference>
<dbReference type="Pfam" id="PF05035">
    <property type="entry name" value="DGOK"/>
    <property type="match status" value="1"/>
</dbReference>